<dbReference type="OrthoDB" id="372405at2759"/>
<feature type="chain" id="PRO_5001535594" evidence="1">
    <location>
        <begin position="19"/>
        <end position="196"/>
    </location>
</feature>
<accession>A0A024V4D5</accession>
<proteinExistence type="predicted"/>
<dbReference type="Proteomes" id="UP000030690">
    <property type="component" value="Unassembled WGS sequence"/>
</dbReference>
<evidence type="ECO:0000313" key="2">
    <source>
        <dbReference type="EMBL" id="ETW17065.1"/>
    </source>
</evidence>
<dbReference type="EMBL" id="KI925134">
    <property type="protein sequence ID" value="ETW17065.1"/>
    <property type="molecule type" value="Genomic_DNA"/>
</dbReference>
<feature type="signal peptide" evidence="1">
    <location>
        <begin position="1"/>
        <end position="18"/>
    </location>
</feature>
<evidence type="ECO:0000313" key="3">
    <source>
        <dbReference type="Proteomes" id="UP000030690"/>
    </source>
</evidence>
<evidence type="ECO:0000256" key="1">
    <source>
        <dbReference type="SAM" id="SignalP"/>
    </source>
</evidence>
<keyword evidence="1" id="KW-0732">Signal</keyword>
<name>A0A024V4D5_PLAFA</name>
<reference evidence="2 3" key="1">
    <citation type="submission" date="2013-02" db="EMBL/GenBank/DDBJ databases">
        <title>The Genome Annotation of Plasmodium falciparum Vietnam Oak-Knoll (FVO).</title>
        <authorList>
            <consortium name="The Broad Institute Genome Sequencing Platform"/>
            <consortium name="The Broad Institute Genome Sequencing Center for Infectious Disease"/>
            <person name="Neafsey D."/>
            <person name="Hoffman S."/>
            <person name="Volkman S."/>
            <person name="Rosenthal P."/>
            <person name="Walker B."/>
            <person name="Young S.K."/>
            <person name="Zeng Q."/>
            <person name="Gargeya S."/>
            <person name="Fitzgerald M."/>
            <person name="Haas B."/>
            <person name="Abouelleil A."/>
            <person name="Allen A.W."/>
            <person name="Alvarado L."/>
            <person name="Arachchi H.M."/>
            <person name="Berlin A.M."/>
            <person name="Chapman S.B."/>
            <person name="Gainer-Dewar J."/>
            <person name="Goldberg J."/>
            <person name="Griggs A."/>
            <person name="Gujja S."/>
            <person name="Hansen M."/>
            <person name="Howarth C."/>
            <person name="Imamovic A."/>
            <person name="Ireland A."/>
            <person name="Larimer J."/>
            <person name="McCowan C."/>
            <person name="Murphy C."/>
            <person name="Pearson M."/>
            <person name="Poon T.W."/>
            <person name="Priest M."/>
            <person name="Roberts A."/>
            <person name="Saif S."/>
            <person name="Shea T."/>
            <person name="Sisk P."/>
            <person name="Sykes S."/>
            <person name="Wortman J."/>
            <person name="Nusbaum C."/>
            <person name="Birren B."/>
        </authorList>
    </citation>
    <scope>NUCLEOTIDE SEQUENCE [LARGE SCALE GENOMIC DNA]</scope>
    <source>
        <strain evidence="3">Vietnam Oak-Knoll (FVO)</strain>
    </source>
</reference>
<gene>
    <name evidence="2" type="ORF">PFFVO_03894</name>
</gene>
<dbReference type="AlphaFoldDB" id="A0A024V4D5"/>
<protein>
    <submittedName>
        <fullName evidence="2">Uncharacterized protein</fullName>
    </submittedName>
</protein>
<sequence length="196" mass="21646">MPHHLTSFVAALTGSISSGTCCGCIPFTFSPAVTPTIASTTAPLSAAIPNTVLPAAVATQSAVSSTPVLTSVMSFFAPLLSFYKNYQNYQDFEETKVNNKEKVDKSCQCNLINSDELDFNYNKKEPSYVNENKSLEDNHISNDNHTSDNECYIKDEILLEELRLLAHEKCSSSSEFSGTSFLDDKELEHFKNINTH</sequence>
<reference evidence="2 3" key="2">
    <citation type="submission" date="2013-02" db="EMBL/GenBank/DDBJ databases">
        <title>The Genome Sequence of Plasmodium falciparum Vietnam Oak-Knoll (FVO).</title>
        <authorList>
            <consortium name="The Broad Institute Genome Sequencing Platform"/>
            <consortium name="The Broad Institute Genome Sequencing Center for Infectious Disease"/>
            <person name="Neafsey D."/>
            <person name="Cheeseman I."/>
            <person name="Volkman S."/>
            <person name="Adams J."/>
            <person name="Walker B."/>
            <person name="Young S.K."/>
            <person name="Zeng Q."/>
            <person name="Gargeya S."/>
            <person name="Fitzgerald M."/>
            <person name="Haas B."/>
            <person name="Abouelleil A."/>
            <person name="Alvarado L."/>
            <person name="Arachchi H.M."/>
            <person name="Berlin A.M."/>
            <person name="Chapman S.B."/>
            <person name="Dewar J."/>
            <person name="Goldberg J."/>
            <person name="Griggs A."/>
            <person name="Gujja S."/>
            <person name="Hansen M."/>
            <person name="Howarth C."/>
            <person name="Imamovic A."/>
            <person name="Larimer J."/>
            <person name="McCowan C."/>
            <person name="Murphy C."/>
            <person name="Neiman D."/>
            <person name="Pearson M."/>
            <person name="Priest M."/>
            <person name="Roberts A."/>
            <person name="Saif S."/>
            <person name="Shea T."/>
            <person name="Sisk P."/>
            <person name="Sykes S."/>
            <person name="Wortman J."/>
            <person name="Nusbaum C."/>
            <person name="Birren B."/>
        </authorList>
    </citation>
    <scope>NUCLEOTIDE SEQUENCE [LARGE SCALE GENOMIC DNA]</scope>
    <source>
        <strain evidence="3">Vietnam Oak-Knoll (FVO)</strain>
    </source>
</reference>
<organism evidence="2 3">
    <name type="scientific">Plasmodium falciparum Vietnam Oak-Knoll</name>
    <name type="common">FVO</name>
    <dbReference type="NCBI Taxonomy" id="1036723"/>
    <lineage>
        <taxon>Eukaryota</taxon>
        <taxon>Sar</taxon>
        <taxon>Alveolata</taxon>
        <taxon>Apicomplexa</taxon>
        <taxon>Aconoidasida</taxon>
        <taxon>Haemosporida</taxon>
        <taxon>Plasmodiidae</taxon>
        <taxon>Plasmodium</taxon>
        <taxon>Plasmodium (Laverania)</taxon>
    </lineage>
</organism>